<evidence type="ECO:0000259" key="7">
    <source>
        <dbReference type="Pfam" id="PF14322"/>
    </source>
</evidence>
<dbReference type="Pfam" id="PF14322">
    <property type="entry name" value="SusD-like_3"/>
    <property type="match status" value="1"/>
</dbReference>
<dbReference type="AlphaFoldDB" id="A0A316B9H3"/>
<evidence type="ECO:0000313" key="8">
    <source>
        <dbReference type="EMBL" id="PWJ59177.1"/>
    </source>
</evidence>
<evidence type="ECO:0000256" key="3">
    <source>
        <dbReference type="ARBA" id="ARBA00022729"/>
    </source>
</evidence>
<keyword evidence="4" id="KW-0472">Membrane</keyword>
<dbReference type="PROSITE" id="PS51257">
    <property type="entry name" value="PROKAR_LIPOPROTEIN"/>
    <property type="match status" value="1"/>
</dbReference>
<name>A0A316B9H3_9BACT</name>
<feature type="domain" description="RagB/SusD" evidence="6">
    <location>
        <begin position="268"/>
        <end position="497"/>
    </location>
</feature>
<comment type="caution">
    <text evidence="8">The sequence shown here is derived from an EMBL/GenBank/DDBJ whole genome shotgun (WGS) entry which is preliminary data.</text>
</comment>
<keyword evidence="5" id="KW-0998">Cell outer membrane</keyword>
<evidence type="ECO:0000259" key="6">
    <source>
        <dbReference type="Pfam" id="PF07980"/>
    </source>
</evidence>
<comment type="similarity">
    <text evidence="2">Belongs to the SusD family.</text>
</comment>
<reference evidence="8 9" key="1">
    <citation type="submission" date="2018-03" db="EMBL/GenBank/DDBJ databases">
        <title>Genomic Encyclopedia of Archaeal and Bacterial Type Strains, Phase II (KMG-II): from individual species to whole genera.</title>
        <authorList>
            <person name="Goeker M."/>
        </authorList>
    </citation>
    <scope>NUCLEOTIDE SEQUENCE [LARGE SCALE GENOMIC DNA]</scope>
    <source>
        <strain evidence="8 9">DSM 100346</strain>
    </source>
</reference>
<comment type="subcellular location">
    <subcellularLocation>
        <location evidence="1">Cell outer membrane</location>
    </subcellularLocation>
</comment>
<proteinExistence type="inferred from homology"/>
<evidence type="ECO:0000256" key="2">
    <source>
        <dbReference type="ARBA" id="ARBA00006275"/>
    </source>
</evidence>
<feature type="domain" description="SusD-like N-terminal" evidence="7">
    <location>
        <begin position="108"/>
        <end position="230"/>
    </location>
</feature>
<dbReference type="SUPFAM" id="SSF48452">
    <property type="entry name" value="TPR-like"/>
    <property type="match status" value="1"/>
</dbReference>
<dbReference type="InterPro" id="IPR012944">
    <property type="entry name" value="SusD_RagB_dom"/>
</dbReference>
<evidence type="ECO:0000256" key="4">
    <source>
        <dbReference type="ARBA" id="ARBA00023136"/>
    </source>
</evidence>
<accession>A0A316B9H3</accession>
<dbReference type="InterPro" id="IPR011990">
    <property type="entry name" value="TPR-like_helical_dom_sf"/>
</dbReference>
<keyword evidence="3" id="KW-0732">Signal</keyword>
<dbReference type="Proteomes" id="UP000245880">
    <property type="component" value="Unassembled WGS sequence"/>
</dbReference>
<dbReference type="Pfam" id="PF07980">
    <property type="entry name" value="SusD_RagB"/>
    <property type="match status" value="1"/>
</dbReference>
<dbReference type="OrthoDB" id="636214at2"/>
<gene>
    <name evidence="8" type="ORF">CLV98_1029</name>
</gene>
<dbReference type="InterPro" id="IPR033985">
    <property type="entry name" value="SusD-like_N"/>
</dbReference>
<dbReference type="EMBL" id="QGDT01000002">
    <property type="protein sequence ID" value="PWJ59177.1"/>
    <property type="molecule type" value="Genomic_DNA"/>
</dbReference>
<protein>
    <submittedName>
        <fullName evidence="8">Putative outer membrane starch-binding protein</fullName>
    </submittedName>
</protein>
<sequence length="498" mass="55627">MKKSYKKIYTALASCCIVLGMGACQLEEEVYSSIFTETFYKTSSDAEKGLIAVYDSFGQLYAAPAAIMVPEYSGDQIYPRGVVGRNSLTLFSVEPTYTVQKSAGRTFESPQHLWSSSYSGIEKANWIIAKVPDATMDETRKKQIIGEAYFLRAFFHWTLTKNFGEVVIKTAPSYSEEEAFVEKSTIPEVYKQIYSDLDQAAQSGLPSYPAVEKGRPSNEAVSALYAKVALYNKDWATALSKAKAVIASGKYQLMASVPDLYSYLKEDDARKENIWAYEADPISPGNSHQLIGLCGPSGSAGVEYARTSYGSMFAYMSFYNSFDPADKRRQMLDTTYLNKSGQWVAQKDITPITTDGVLIKKYQDPVSTTGTIPNIPVLRLADMYLIAAEAEAELNGASSEAYSLIQVIRDRAGLDALPTGMTKDQFIKAVIQERAWEFFGEGDRWYDLSRTDQYQEVVSKAVNSVYPERPIQKKNKYFPIPQDEINANPKLTQNTDWL</sequence>
<dbReference type="GO" id="GO:0009279">
    <property type="term" value="C:cell outer membrane"/>
    <property type="evidence" value="ECO:0007669"/>
    <property type="project" value="UniProtKB-SubCell"/>
</dbReference>
<evidence type="ECO:0000313" key="9">
    <source>
        <dbReference type="Proteomes" id="UP000245880"/>
    </source>
</evidence>
<evidence type="ECO:0000256" key="1">
    <source>
        <dbReference type="ARBA" id="ARBA00004442"/>
    </source>
</evidence>
<dbReference type="Gene3D" id="1.25.40.390">
    <property type="match status" value="1"/>
</dbReference>
<evidence type="ECO:0000256" key="5">
    <source>
        <dbReference type="ARBA" id="ARBA00023237"/>
    </source>
</evidence>
<keyword evidence="9" id="KW-1185">Reference proteome</keyword>
<dbReference type="RefSeq" id="WP_109673090.1">
    <property type="nucleotide sequence ID" value="NZ_QGDT01000002.1"/>
</dbReference>
<organism evidence="8 9">
    <name type="scientific">Dyadobacter jejuensis</name>
    <dbReference type="NCBI Taxonomy" id="1082580"/>
    <lineage>
        <taxon>Bacteria</taxon>
        <taxon>Pseudomonadati</taxon>
        <taxon>Bacteroidota</taxon>
        <taxon>Cytophagia</taxon>
        <taxon>Cytophagales</taxon>
        <taxon>Spirosomataceae</taxon>
        <taxon>Dyadobacter</taxon>
    </lineage>
</organism>
<dbReference type="CDD" id="cd08977">
    <property type="entry name" value="SusD"/>
    <property type="match status" value="1"/>
</dbReference>